<gene>
    <name evidence="17" type="ORF">ANTHELSMS3_01042</name>
</gene>
<evidence type="ECO:0000259" key="16">
    <source>
        <dbReference type="Pfam" id="PF22461"/>
    </source>
</evidence>
<keyword evidence="7" id="KW-0732">Signal</keyword>
<dbReference type="InterPro" id="IPR049712">
    <property type="entry name" value="Poly_export"/>
</dbReference>
<evidence type="ECO:0000256" key="11">
    <source>
        <dbReference type="ARBA" id="ARBA00023136"/>
    </source>
</evidence>
<dbReference type="GO" id="GO:0015159">
    <property type="term" value="F:polysaccharide transmembrane transporter activity"/>
    <property type="evidence" value="ECO:0007669"/>
    <property type="project" value="InterPro"/>
</dbReference>
<keyword evidence="10" id="KW-0626">Porin</keyword>
<dbReference type="Proteomes" id="UP000203589">
    <property type="component" value="Chromosome"/>
</dbReference>
<keyword evidence="11" id="KW-0472">Membrane</keyword>
<feature type="domain" description="Polysaccharide export protein N-terminal" evidence="15">
    <location>
        <begin position="86"/>
        <end position="168"/>
    </location>
</feature>
<evidence type="ECO:0000313" key="18">
    <source>
        <dbReference type="Proteomes" id="UP000203589"/>
    </source>
</evidence>
<reference evidence="17 18" key="1">
    <citation type="submission" date="2017-07" db="EMBL/GenBank/DDBJ databases">
        <title>Genome Sequence of Antarctobacter heliothermus Strain SMS3 Isolated from a culture of the Diatom Skeletonema marinoi.</title>
        <authorList>
            <person name="Topel M."/>
            <person name="Pinder M.I.M."/>
            <person name="Johansson O.N."/>
            <person name="Kourtchenko O."/>
            <person name="Godhe A."/>
            <person name="Clarke A.K."/>
        </authorList>
    </citation>
    <scope>NUCLEOTIDE SEQUENCE [LARGE SCALE GENOMIC DNA]</scope>
    <source>
        <strain evidence="17 18">SMS3</strain>
    </source>
</reference>
<dbReference type="PANTHER" id="PTHR33619:SF3">
    <property type="entry name" value="POLYSACCHARIDE EXPORT PROTEIN GFCE-RELATED"/>
    <property type="match status" value="1"/>
</dbReference>
<dbReference type="Gene3D" id="3.30.1950.10">
    <property type="entry name" value="wza like domain"/>
    <property type="match status" value="1"/>
</dbReference>
<evidence type="ECO:0000259" key="15">
    <source>
        <dbReference type="Pfam" id="PF02563"/>
    </source>
</evidence>
<dbReference type="Pfam" id="PF02563">
    <property type="entry name" value="Poly_export"/>
    <property type="match status" value="1"/>
</dbReference>
<evidence type="ECO:0000256" key="12">
    <source>
        <dbReference type="ARBA" id="ARBA00023139"/>
    </source>
</evidence>
<dbReference type="Gene3D" id="3.10.560.10">
    <property type="entry name" value="Outer membrane lipoprotein wza domain like"/>
    <property type="match status" value="2"/>
</dbReference>
<evidence type="ECO:0000256" key="4">
    <source>
        <dbReference type="ARBA" id="ARBA00022452"/>
    </source>
</evidence>
<sequence length="379" mass="40488">MTGWGTGVSGKLRLITLFVAVLTLTACSLPRGAAVQSEVLRQQDADNPTFQVIEVTRANVPGLASWAQAGGQGHNHWPLTSHGSNSSVIRTGDRVDITIWDSQDNSLLTNPGQRFNEIKGVEVDAQGSIFLPYVNKVGIRGLTATGAREKIQQRLEPILPSAQVQLSLQQGRDHAVDVVGGVGKPGAYPMPSRNYKVLNLLADAGGVVPDIRNPRVRLLRGSKTYEISAEQLFADGSKNALLQPRDTVIIEADERSFTALGASGIENLIYFPKDYLTALEAVSLMGGLSDTRADPKGVLVLREYPAEVIRPDGYGPKMQQVVFTLDLTSADGLFAARKFQIHPGDTLLATESPITSAQTVFRLIGAVLGASAQAGAIAN</sequence>
<dbReference type="InterPro" id="IPR054765">
    <property type="entry name" value="SLBB_dom"/>
</dbReference>
<dbReference type="GO" id="GO:0015288">
    <property type="term" value="F:porin activity"/>
    <property type="evidence" value="ECO:0007669"/>
    <property type="project" value="UniProtKB-KW"/>
</dbReference>
<feature type="domain" description="SLBB" evidence="16">
    <location>
        <begin position="176"/>
        <end position="250"/>
    </location>
</feature>
<organism evidence="17 18">
    <name type="scientific">Antarctobacter heliothermus</name>
    <dbReference type="NCBI Taxonomy" id="74033"/>
    <lineage>
        <taxon>Bacteria</taxon>
        <taxon>Pseudomonadati</taxon>
        <taxon>Pseudomonadota</taxon>
        <taxon>Alphaproteobacteria</taxon>
        <taxon>Rhodobacterales</taxon>
        <taxon>Roseobacteraceae</taxon>
        <taxon>Antarctobacter</taxon>
    </lineage>
</organism>
<comment type="subcellular location">
    <subcellularLocation>
        <location evidence="1">Cell outer membrane</location>
        <topology evidence="1">Multi-pass membrane protein</topology>
    </subcellularLocation>
</comment>
<comment type="similarity">
    <text evidence="2">Belongs to the BexD/CtrA/VexA family.</text>
</comment>
<dbReference type="EMBL" id="CP022540">
    <property type="protein sequence ID" value="ASP19758.1"/>
    <property type="molecule type" value="Genomic_DNA"/>
</dbReference>
<evidence type="ECO:0000313" key="17">
    <source>
        <dbReference type="EMBL" id="ASP19758.1"/>
    </source>
</evidence>
<dbReference type="GO" id="GO:0009279">
    <property type="term" value="C:cell outer membrane"/>
    <property type="evidence" value="ECO:0007669"/>
    <property type="project" value="UniProtKB-SubCell"/>
</dbReference>
<evidence type="ECO:0000256" key="14">
    <source>
        <dbReference type="ARBA" id="ARBA00023288"/>
    </source>
</evidence>
<evidence type="ECO:0000256" key="2">
    <source>
        <dbReference type="ARBA" id="ARBA00009450"/>
    </source>
</evidence>
<name>A0A222E1B5_9RHOB</name>
<dbReference type="KEGG" id="aht:ANTHELSMS3_01042"/>
<keyword evidence="6" id="KW-0812">Transmembrane</keyword>
<evidence type="ECO:0000256" key="7">
    <source>
        <dbReference type="ARBA" id="ARBA00022729"/>
    </source>
</evidence>
<accession>A0A222E1B5</accession>
<dbReference type="AlphaFoldDB" id="A0A222E1B5"/>
<keyword evidence="4" id="KW-1134">Transmembrane beta strand</keyword>
<keyword evidence="8" id="KW-0625">Polysaccharide transport</keyword>
<keyword evidence="5" id="KW-0762">Sugar transport</keyword>
<dbReference type="GO" id="GO:0046930">
    <property type="term" value="C:pore complex"/>
    <property type="evidence" value="ECO:0007669"/>
    <property type="project" value="UniProtKB-KW"/>
</dbReference>
<evidence type="ECO:0000256" key="8">
    <source>
        <dbReference type="ARBA" id="ARBA00023047"/>
    </source>
</evidence>
<evidence type="ECO:0000256" key="13">
    <source>
        <dbReference type="ARBA" id="ARBA00023237"/>
    </source>
</evidence>
<proteinExistence type="inferred from homology"/>
<dbReference type="GO" id="GO:0006811">
    <property type="term" value="P:monoatomic ion transport"/>
    <property type="evidence" value="ECO:0007669"/>
    <property type="project" value="UniProtKB-KW"/>
</dbReference>
<keyword evidence="3" id="KW-0813">Transport</keyword>
<evidence type="ECO:0000256" key="10">
    <source>
        <dbReference type="ARBA" id="ARBA00023114"/>
    </source>
</evidence>
<keyword evidence="13" id="KW-0998">Cell outer membrane</keyword>
<evidence type="ECO:0000256" key="9">
    <source>
        <dbReference type="ARBA" id="ARBA00023065"/>
    </source>
</evidence>
<evidence type="ECO:0000256" key="5">
    <source>
        <dbReference type="ARBA" id="ARBA00022597"/>
    </source>
</evidence>
<keyword evidence="14" id="KW-0449">Lipoprotein</keyword>
<evidence type="ECO:0000256" key="3">
    <source>
        <dbReference type="ARBA" id="ARBA00022448"/>
    </source>
</evidence>
<keyword evidence="18" id="KW-1185">Reference proteome</keyword>
<evidence type="ECO:0000256" key="1">
    <source>
        <dbReference type="ARBA" id="ARBA00004571"/>
    </source>
</evidence>
<dbReference type="OrthoDB" id="7198507at2"/>
<evidence type="ECO:0000256" key="6">
    <source>
        <dbReference type="ARBA" id="ARBA00022692"/>
    </source>
</evidence>
<dbReference type="PANTHER" id="PTHR33619">
    <property type="entry name" value="POLYSACCHARIDE EXPORT PROTEIN GFCE-RELATED"/>
    <property type="match status" value="1"/>
</dbReference>
<keyword evidence="9" id="KW-0406">Ion transport</keyword>
<protein>
    <submittedName>
        <fullName evidence="17">Polysaccharide biosynthesis/export protein</fullName>
    </submittedName>
</protein>
<dbReference type="Pfam" id="PF22461">
    <property type="entry name" value="SLBB_2"/>
    <property type="match status" value="1"/>
</dbReference>
<keyword evidence="12" id="KW-0564">Palmitate</keyword>
<dbReference type="InterPro" id="IPR003715">
    <property type="entry name" value="Poly_export_N"/>
</dbReference>